<dbReference type="InterPro" id="IPR039426">
    <property type="entry name" value="TonB-dep_rcpt-like"/>
</dbReference>
<evidence type="ECO:0000256" key="1">
    <source>
        <dbReference type="ARBA" id="ARBA00004571"/>
    </source>
</evidence>
<keyword evidence="11 14" id="KW-0472">Membrane</keyword>
<sequence length="746" mass="80220">MTALLLGATQAWAQTAPVPSAKPDVLNLPTISVQGQGEAPTFKTDESASRKFTAPLLDTPKTVTVIPPEVIKQAATTTLQDALRTVPGITLGSGEGGTSMGDRPFIRGFESTNDFFIDGVRDGGTQSRDLFNIDSIEVTKGPGSAYTGRGSTGGSINLISKAPKLENFVQGSVQLGTDATHRGTADVNYVIADGVAARLNVMGHENEVAGRKEANGDRWGVAPSIAFGLGTPTRVTASYFHITLDELPDYGVPYNTQTLRVVKGHDDDFYGLVNRDFHHNEADIGTIKFEHDFGKLTLTNTTRYGRTENAYVVTNPDDSRGNAALGFVQRSPKSRDLATTTITNVTDLSGDFVTGSIKHHFIAGIELSNEKNHSQAFAVNSPGLTPTPGFPPQAASQIVAVALGCSTAAKLGAAFGYNCTTLSNPNPNDPWIGTVTRAIPYTDTTTDTRAAYAFDTIDLTDHWQLNLGARVDSYKTRAKGITATATATAPFFTTAILPEQKADNTFFNYQIGIVYKPTQNGSVYFSYGTSSNPAGEGAGEIGALSATVNNIAPEKNRSFEVGTKWDLFDNKLQLTGAIFRTEKTNARIADPLGGLAQLVGNQRVDGVELGIQGAITDKWKVFGGYTHLDSKIVDGGPLHVNEGKKFPNTPDDALSLWSSYDIIPAVTVGGGATYQSNRWADAANTRLVDSYWRFDAVAQYRFSQQLDFQINVQNLTDERYALRAFQTHMVQIAPGRSALFTANYKF</sequence>
<evidence type="ECO:0000256" key="10">
    <source>
        <dbReference type="ARBA" id="ARBA00023077"/>
    </source>
</evidence>
<dbReference type="AlphaFoldDB" id="A0A8S8XFG2"/>
<keyword evidence="13 14" id="KW-0998">Cell outer membrane</keyword>
<keyword evidence="3 14" id="KW-0813">Transport</keyword>
<evidence type="ECO:0000256" key="3">
    <source>
        <dbReference type="ARBA" id="ARBA00022448"/>
    </source>
</evidence>
<dbReference type="Pfam" id="PF00593">
    <property type="entry name" value="TonB_dep_Rec_b-barrel"/>
    <property type="match status" value="1"/>
</dbReference>
<evidence type="ECO:0000256" key="15">
    <source>
        <dbReference type="RuleBase" id="RU003357"/>
    </source>
</evidence>
<comment type="similarity">
    <text evidence="2 14 15">Belongs to the TonB-dependent receptor family.</text>
</comment>
<keyword evidence="4 14" id="KW-1134">Transmembrane beta strand</keyword>
<evidence type="ECO:0000256" key="7">
    <source>
        <dbReference type="ARBA" id="ARBA00022729"/>
    </source>
</evidence>
<dbReference type="RefSeq" id="WP_420243072.1">
    <property type="nucleotide sequence ID" value="NZ_BOPV01000001.1"/>
</dbReference>
<keyword evidence="19" id="KW-1185">Reference proteome</keyword>
<keyword evidence="7" id="KW-0732">Signal</keyword>
<dbReference type="GO" id="GO:0009279">
    <property type="term" value="C:cell outer membrane"/>
    <property type="evidence" value="ECO:0007669"/>
    <property type="project" value="UniProtKB-SubCell"/>
</dbReference>
<dbReference type="Gene3D" id="2.170.130.10">
    <property type="entry name" value="TonB-dependent receptor, plug domain"/>
    <property type="match status" value="1"/>
</dbReference>
<gene>
    <name evidence="18" type="ORF">TMPK1_21930</name>
</gene>
<keyword evidence="6 14" id="KW-0812">Transmembrane</keyword>
<evidence type="ECO:0000256" key="4">
    <source>
        <dbReference type="ARBA" id="ARBA00022452"/>
    </source>
</evidence>
<evidence type="ECO:0000313" key="18">
    <source>
        <dbReference type="EMBL" id="GIL39956.1"/>
    </source>
</evidence>
<evidence type="ECO:0000256" key="13">
    <source>
        <dbReference type="ARBA" id="ARBA00023237"/>
    </source>
</evidence>
<dbReference type="InterPro" id="IPR036942">
    <property type="entry name" value="Beta-barrel_TonB_sf"/>
</dbReference>
<accession>A0A8S8XFG2</accession>
<dbReference type="Pfam" id="PF07715">
    <property type="entry name" value="Plug"/>
    <property type="match status" value="1"/>
</dbReference>
<dbReference type="FunFam" id="2.170.130.10:FF:000001">
    <property type="entry name" value="Catecholate siderophore TonB-dependent receptor"/>
    <property type="match status" value="1"/>
</dbReference>
<reference evidence="18" key="1">
    <citation type="submission" date="2021-02" db="EMBL/GenBank/DDBJ databases">
        <title>Genome sequence of Rhodospirillales sp. strain TMPK1 isolated from soil.</title>
        <authorList>
            <person name="Nakai R."/>
            <person name="Kusada H."/>
            <person name="Tamaki H."/>
        </authorList>
    </citation>
    <scope>NUCLEOTIDE SEQUENCE</scope>
    <source>
        <strain evidence="18">TMPK1</strain>
    </source>
</reference>
<dbReference type="EMBL" id="BOPV01000001">
    <property type="protein sequence ID" value="GIL39956.1"/>
    <property type="molecule type" value="Genomic_DNA"/>
</dbReference>
<keyword evidence="10 15" id="KW-0798">TonB box</keyword>
<evidence type="ECO:0000256" key="9">
    <source>
        <dbReference type="ARBA" id="ARBA00023065"/>
    </source>
</evidence>
<dbReference type="CDD" id="cd01347">
    <property type="entry name" value="ligand_gated_channel"/>
    <property type="match status" value="1"/>
</dbReference>
<dbReference type="InterPro" id="IPR037066">
    <property type="entry name" value="Plug_dom_sf"/>
</dbReference>
<evidence type="ECO:0000256" key="11">
    <source>
        <dbReference type="ARBA" id="ARBA00023136"/>
    </source>
</evidence>
<dbReference type="InterPro" id="IPR012910">
    <property type="entry name" value="Plug_dom"/>
</dbReference>
<proteinExistence type="inferred from homology"/>
<evidence type="ECO:0000259" key="17">
    <source>
        <dbReference type="Pfam" id="PF07715"/>
    </source>
</evidence>
<dbReference type="Gene3D" id="2.40.170.20">
    <property type="entry name" value="TonB-dependent receptor, beta-barrel domain"/>
    <property type="match status" value="1"/>
</dbReference>
<protein>
    <submittedName>
        <fullName evidence="18">Iron transport receptor protein</fullName>
    </submittedName>
</protein>
<comment type="subcellular location">
    <subcellularLocation>
        <location evidence="1 14">Cell outer membrane</location>
        <topology evidence="1 14">Multi-pass membrane protein</topology>
    </subcellularLocation>
</comment>
<dbReference type="PANTHER" id="PTHR32552:SF89">
    <property type="entry name" value="CATECHOLATE SIDEROPHORE RECEPTOR FIU"/>
    <property type="match status" value="1"/>
</dbReference>
<evidence type="ECO:0000256" key="5">
    <source>
        <dbReference type="ARBA" id="ARBA00022496"/>
    </source>
</evidence>
<feature type="domain" description="TonB-dependent receptor plug" evidence="17">
    <location>
        <begin position="56"/>
        <end position="154"/>
    </location>
</feature>
<organism evidence="18 19">
    <name type="scientific">Roseiterribacter gracilis</name>
    <dbReference type="NCBI Taxonomy" id="2812848"/>
    <lineage>
        <taxon>Bacteria</taxon>
        <taxon>Pseudomonadati</taxon>
        <taxon>Pseudomonadota</taxon>
        <taxon>Alphaproteobacteria</taxon>
        <taxon>Rhodospirillales</taxon>
        <taxon>Roseiterribacteraceae</taxon>
        <taxon>Roseiterribacter</taxon>
    </lineage>
</organism>
<comment type="caution">
    <text evidence="18">The sequence shown here is derived from an EMBL/GenBank/DDBJ whole genome shotgun (WGS) entry which is preliminary data.</text>
</comment>
<dbReference type="SUPFAM" id="SSF56935">
    <property type="entry name" value="Porins"/>
    <property type="match status" value="1"/>
</dbReference>
<dbReference type="InterPro" id="IPR000531">
    <property type="entry name" value="Beta-barrel_TonB"/>
</dbReference>
<evidence type="ECO:0000256" key="14">
    <source>
        <dbReference type="PROSITE-ProRule" id="PRU01360"/>
    </source>
</evidence>
<dbReference type="PROSITE" id="PS52016">
    <property type="entry name" value="TONB_DEPENDENT_REC_3"/>
    <property type="match status" value="1"/>
</dbReference>
<dbReference type="Proteomes" id="UP000681075">
    <property type="component" value="Unassembled WGS sequence"/>
</dbReference>
<evidence type="ECO:0000256" key="2">
    <source>
        <dbReference type="ARBA" id="ARBA00009810"/>
    </source>
</evidence>
<evidence type="ECO:0000259" key="16">
    <source>
        <dbReference type="Pfam" id="PF00593"/>
    </source>
</evidence>
<keyword evidence="5" id="KW-0410">Iron transport</keyword>
<dbReference type="GO" id="GO:0015344">
    <property type="term" value="F:siderophore uptake transmembrane transporter activity"/>
    <property type="evidence" value="ECO:0007669"/>
    <property type="project" value="TreeGrafter"/>
</dbReference>
<keyword evidence="8" id="KW-0408">Iron</keyword>
<name>A0A8S8XFG2_9PROT</name>
<evidence type="ECO:0000256" key="6">
    <source>
        <dbReference type="ARBA" id="ARBA00022692"/>
    </source>
</evidence>
<evidence type="ECO:0000313" key="19">
    <source>
        <dbReference type="Proteomes" id="UP000681075"/>
    </source>
</evidence>
<dbReference type="GO" id="GO:0015891">
    <property type="term" value="P:siderophore transport"/>
    <property type="evidence" value="ECO:0007669"/>
    <property type="project" value="UniProtKB-ARBA"/>
</dbReference>
<dbReference type="PANTHER" id="PTHR32552">
    <property type="entry name" value="FERRICHROME IRON RECEPTOR-RELATED"/>
    <property type="match status" value="1"/>
</dbReference>
<keyword evidence="9" id="KW-0406">Ion transport</keyword>
<feature type="domain" description="TonB-dependent receptor-like beta-barrel" evidence="16">
    <location>
        <begin position="231"/>
        <end position="715"/>
    </location>
</feature>
<evidence type="ECO:0000256" key="12">
    <source>
        <dbReference type="ARBA" id="ARBA00023170"/>
    </source>
</evidence>
<evidence type="ECO:0000256" key="8">
    <source>
        <dbReference type="ARBA" id="ARBA00023004"/>
    </source>
</evidence>
<keyword evidence="12 18" id="KW-0675">Receptor</keyword>